<proteinExistence type="predicted"/>
<keyword evidence="2" id="KW-1185">Reference proteome</keyword>
<reference evidence="1" key="1">
    <citation type="submission" date="2022-12" db="EMBL/GenBank/DDBJ databases">
        <title>Chromosome-level genome assembly of the bean flower thrips Megalurothrips usitatus.</title>
        <authorList>
            <person name="Ma L."/>
            <person name="Liu Q."/>
            <person name="Li H."/>
            <person name="Cai W."/>
        </authorList>
    </citation>
    <scope>NUCLEOTIDE SEQUENCE</scope>
    <source>
        <strain evidence="1">Cailab_2022a</strain>
    </source>
</reference>
<evidence type="ECO:0000313" key="2">
    <source>
        <dbReference type="Proteomes" id="UP001075354"/>
    </source>
</evidence>
<comment type="caution">
    <text evidence="1">The sequence shown here is derived from an EMBL/GenBank/DDBJ whole genome shotgun (WGS) entry which is preliminary data.</text>
</comment>
<dbReference type="EMBL" id="JAPTSV010000010">
    <property type="protein sequence ID" value="KAJ1523257.1"/>
    <property type="molecule type" value="Genomic_DNA"/>
</dbReference>
<evidence type="ECO:0000313" key="1">
    <source>
        <dbReference type="EMBL" id="KAJ1523257.1"/>
    </source>
</evidence>
<name>A0AAV7XHZ4_9NEOP</name>
<accession>A0AAV7XHZ4</accession>
<organism evidence="1 2">
    <name type="scientific">Megalurothrips usitatus</name>
    <name type="common">bean blossom thrips</name>
    <dbReference type="NCBI Taxonomy" id="439358"/>
    <lineage>
        <taxon>Eukaryota</taxon>
        <taxon>Metazoa</taxon>
        <taxon>Ecdysozoa</taxon>
        <taxon>Arthropoda</taxon>
        <taxon>Hexapoda</taxon>
        <taxon>Insecta</taxon>
        <taxon>Pterygota</taxon>
        <taxon>Neoptera</taxon>
        <taxon>Paraneoptera</taxon>
        <taxon>Thysanoptera</taxon>
        <taxon>Terebrantia</taxon>
        <taxon>Thripoidea</taxon>
        <taxon>Thripidae</taxon>
        <taxon>Megalurothrips</taxon>
    </lineage>
</organism>
<dbReference type="Proteomes" id="UP001075354">
    <property type="component" value="Chromosome 10"/>
</dbReference>
<gene>
    <name evidence="1" type="ORF">ONE63_001136</name>
</gene>
<protein>
    <submittedName>
        <fullName evidence="1">Uncharacterized protein</fullName>
    </submittedName>
</protein>
<sequence>MGLTCGVCFRYGEKQRKSDQELTGIQLLSATAYQLKKPNQQLLIPITVWIGMEQAFIGADFTQVSTVLR</sequence>
<dbReference type="AlphaFoldDB" id="A0AAV7XHZ4"/>